<keyword evidence="2" id="KW-1185">Reference proteome</keyword>
<dbReference type="AlphaFoldDB" id="A0AAW1U311"/>
<proteinExistence type="predicted"/>
<name>A0AAW1U311_9CUCU</name>
<sequence>MYVLQYEIGDTPFHFFTVVQRICRVRNSRNLLQFDCLKFDSILTTPVYHMVGSTDIFLGRLIFSSDRNSLIFSTV</sequence>
<evidence type="ECO:0000313" key="1">
    <source>
        <dbReference type="EMBL" id="KAK9874321.1"/>
    </source>
</evidence>
<reference evidence="1 2" key="1">
    <citation type="submission" date="2023-03" db="EMBL/GenBank/DDBJ databases">
        <title>Genome insight into feeding habits of ladybird beetles.</title>
        <authorList>
            <person name="Li H.-S."/>
            <person name="Huang Y.-H."/>
            <person name="Pang H."/>
        </authorList>
    </citation>
    <scope>NUCLEOTIDE SEQUENCE [LARGE SCALE GENOMIC DNA]</scope>
    <source>
        <strain evidence="1">SYSU_2023b</strain>
        <tissue evidence="1">Whole body</tissue>
    </source>
</reference>
<dbReference type="Proteomes" id="UP001431783">
    <property type="component" value="Unassembled WGS sequence"/>
</dbReference>
<comment type="caution">
    <text evidence="1">The sequence shown here is derived from an EMBL/GenBank/DDBJ whole genome shotgun (WGS) entry which is preliminary data.</text>
</comment>
<organism evidence="1 2">
    <name type="scientific">Henosepilachna vigintioctopunctata</name>
    <dbReference type="NCBI Taxonomy" id="420089"/>
    <lineage>
        <taxon>Eukaryota</taxon>
        <taxon>Metazoa</taxon>
        <taxon>Ecdysozoa</taxon>
        <taxon>Arthropoda</taxon>
        <taxon>Hexapoda</taxon>
        <taxon>Insecta</taxon>
        <taxon>Pterygota</taxon>
        <taxon>Neoptera</taxon>
        <taxon>Endopterygota</taxon>
        <taxon>Coleoptera</taxon>
        <taxon>Polyphaga</taxon>
        <taxon>Cucujiformia</taxon>
        <taxon>Coccinelloidea</taxon>
        <taxon>Coccinellidae</taxon>
        <taxon>Epilachninae</taxon>
        <taxon>Epilachnini</taxon>
        <taxon>Henosepilachna</taxon>
    </lineage>
</organism>
<gene>
    <name evidence="1" type="ORF">WA026_002672</name>
</gene>
<protein>
    <submittedName>
        <fullName evidence="1">Uncharacterized protein</fullName>
    </submittedName>
</protein>
<dbReference type="EMBL" id="JARQZJ010000031">
    <property type="protein sequence ID" value="KAK9874321.1"/>
    <property type="molecule type" value="Genomic_DNA"/>
</dbReference>
<accession>A0AAW1U311</accession>
<evidence type="ECO:0000313" key="2">
    <source>
        <dbReference type="Proteomes" id="UP001431783"/>
    </source>
</evidence>